<dbReference type="PANTHER" id="PTHR35043:SF8">
    <property type="entry name" value="DUF4220 DOMAIN-CONTAINING PROTEIN"/>
    <property type="match status" value="1"/>
</dbReference>
<dbReference type="KEGG" id="ttt:THITE_2016321"/>
<dbReference type="OrthoDB" id="3061561at2759"/>
<dbReference type="GeneID" id="11516819"/>
<evidence type="ECO:0000313" key="3">
    <source>
        <dbReference type="Proteomes" id="UP000008181"/>
    </source>
</evidence>
<name>G2R1C3_THETT</name>
<keyword evidence="3" id="KW-1185">Reference proteome</keyword>
<dbReference type="AlphaFoldDB" id="G2R1C3"/>
<organism evidence="2 3">
    <name type="scientific">Thermothielavioides terrestris (strain ATCC 38088 / NRRL 8126)</name>
    <name type="common">Thielavia terrestris</name>
    <dbReference type="NCBI Taxonomy" id="578455"/>
    <lineage>
        <taxon>Eukaryota</taxon>
        <taxon>Fungi</taxon>
        <taxon>Dikarya</taxon>
        <taxon>Ascomycota</taxon>
        <taxon>Pezizomycotina</taxon>
        <taxon>Sordariomycetes</taxon>
        <taxon>Sordariomycetidae</taxon>
        <taxon>Sordariales</taxon>
        <taxon>Chaetomiaceae</taxon>
        <taxon>Thermothielavioides</taxon>
        <taxon>Thermothielavioides terrestris</taxon>
    </lineage>
</organism>
<keyword evidence="1" id="KW-0812">Transmembrane</keyword>
<dbReference type="eggNOG" id="ENOG502SI2K">
    <property type="taxonomic scope" value="Eukaryota"/>
</dbReference>
<keyword evidence="1" id="KW-1133">Transmembrane helix</keyword>
<dbReference type="Proteomes" id="UP000008181">
    <property type="component" value="Chromosome 2"/>
</dbReference>
<feature type="transmembrane region" description="Helical" evidence="1">
    <location>
        <begin position="421"/>
        <end position="440"/>
    </location>
</feature>
<keyword evidence="1" id="KW-0472">Membrane</keyword>
<reference evidence="2 3" key="1">
    <citation type="journal article" date="2011" name="Nat. Biotechnol.">
        <title>Comparative genomic analysis of the thermophilic biomass-degrading fungi Myceliophthora thermophila and Thielavia terrestris.</title>
        <authorList>
            <person name="Berka R.M."/>
            <person name="Grigoriev I.V."/>
            <person name="Otillar R."/>
            <person name="Salamov A."/>
            <person name="Grimwood J."/>
            <person name="Reid I."/>
            <person name="Ishmael N."/>
            <person name="John T."/>
            <person name="Darmond C."/>
            <person name="Moisan M.-C."/>
            <person name="Henrissat B."/>
            <person name="Coutinho P.M."/>
            <person name="Lombard V."/>
            <person name="Natvig D.O."/>
            <person name="Lindquist E."/>
            <person name="Schmutz J."/>
            <person name="Lucas S."/>
            <person name="Harris P."/>
            <person name="Powlowski J."/>
            <person name="Bellemare A."/>
            <person name="Taylor D."/>
            <person name="Butler G."/>
            <person name="de Vries R.P."/>
            <person name="Allijn I.E."/>
            <person name="van den Brink J."/>
            <person name="Ushinsky S."/>
            <person name="Storms R."/>
            <person name="Powell A.J."/>
            <person name="Paulsen I.T."/>
            <person name="Elbourne L.D.H."/>
            <person name="Baker S.E."/>
            <person name="Magnuson J."/>
            <person name="LaBoissiere S."/>
            <person name="Clutterbuck A.J."/>
            <person name="Martinez D."/>
            <person name="Wogulis M."/>
            <person name="de Leon A.L."/>
            <person name="Rey M.W."/>
            <person name="Tsang A."/>
        </authorList>
    </citation>
    <scope>NUCLEOTIDE SEQUENCE [LARGE SCALE GENOMIC DNA]</scope>
    <source>
        <strain evidence="3">ATCC 38088 / NRRL 8126</strain>
    </source>
</reference>
<dbReference type="HOGENOM" id="CLU_022883_1_1_1"/>
<evidence type="ECO:0000313" key="2">
    <source>
        <dbReference type="EMBL" id="AEO64858.1"/>
    </source>
</evidence>
<dbReference type="EMBL" id="CP003010">
    <property type="protein sequence ID" value="AEO64858.1"/>
    <property type="molecule type" value="Genomic_DNA"/>
</dbReference>
<proteinExistence type="predicted"/>
<feature type="non-terminal residue" evidence="2">
    <location>
        <position position="458"/>
    </location>
</feature>
<evidence type="ECO:0000256" key="1">
    <source>
        <dbReference type="SAM" id="Phobius"/>
    </source>
</evidence>
<accession>G2R1C3</accession>
<sequence>NNNTSDITGWVSSNTSRGSIDILWSCSVTMVLCCWVSTYPSVPSPRDKWYHPLIDKFNLACLGLLGPELLFGMALGQLSSARKSVRLFRSLPRAPQGRKWTLTHAFYADMGGFHLISPDYPAFPVSAAQLYYLVKHGHVDFPELSKVDIKAINKADSLSKLIIIWQAFWFCVLELQRVKQGLPMTPFELTALSFSATMFLSSLCWYAKPSVSRPTMLYTRDGRSIEDIRAAARATTHPGLPSEWYRTPLDFLTPYRRFRVAVHWAYYNQLSYMVHLPIMSRQITARPWDRLPSDAVYIIADRDLQALGLVFCLAFSATPLIAWNFFFPTQGEQIAWRVCSVYNTSFSLYCSMYYAVTGLYELNAASKNQPIPDAEAGVVASSEKAPSRFRRMVRSTTAWLRSWRNISPDGNPDMEMKLREAFPPLIPTFLFLCCRVFFYLENFVAIRQQPIGVYQGVN</sequence>
<gene>
    <name evidence="2" type="ORF">THITE_2016321</name>
</gene>
<feature type="non-terminal residue" evidence="2">
    <location>
        <position position="1"/>
    </location>
</feature>
<feature type="transmembrane region" description="Helical" evidence="1">
    <location>
        <begin position="306"/>
        <end position="326"/>
    </location>
</feature>
<protein>
    <submittedName>
        <fullName evidence="2">Uncharacterized protein</fullName>
    </submittedName>
</protein>
<dbReference type="PANTHER" id="PTHR35043">
    <property type="entry name" value="TRANSCRIPTION FACTOR DOMAIN-CONTAINING PROTEIN"/>
    <property type="match status" value="1"/>
</dbReference>
<dbReference type="RefSeq" id="XP_003651194.1">
    <property type="nucleotide sequence ID" value="XM_003651146.1"/>
</dbReference>